<dbReference type="SUPFAM" id="SSF81383">
    <property type="entry name" value="F-box domain"/>
    <property type="match status" value="1"/>
</dbReference>
<accession>A0AAW0R551</accession>
<dbReference type="InterPro" id="IPR001810">
    <property type="entry name" value="F-box_dom"/>
</dbReference>
<gene>
    <name evidence="2" type="ORF">PG999_003965</name>
</gene>
<dbReference type="AlphaFoldDB" id="A0AAW0R551"/>
<dbReference type="EMBL" id="JAQQWP010000003">
    <property type="protein sequence ID" value="KAK8124047.1"/>
    <property type="molecule type" value="Genomic_DNA"/>
</dbReference>
<dbReference type="InterPro" id="IPR036047">
    <property type="entry name" value="F-box-like_dom_sf"/>
</dbReference>
<comment type="caution">
    <text evidence="2">The sequence shown here is derived from an EMBL/GenBank/DDBJ whole genome shotgun (WGS) entry which is preliminary data.</text>
</comment>
<evidence type="ECO:0000259" key="1">
    <source>
        <dbReference type="PROSITE" id="PS50181"/>
    </source>
</evidence>
<proteinExistence type="predicted"/>
<dbReference type="Pfam" id="PF12937">
    <property type="entry name" value="F-box-like"/>
    <property type="match status" value="1"/>
</dbReference>
<reference evidence="2 3" key="1">
    <citation type="submission" date="2023-01" db="EMBL/GenBank/DDBJ databases">
        <title>Analysis of 21 Apiospora genomes using comparative genomics revels a genus with tremendous synthesis potential of carbohydrate active enzymes and secondary metabolites.</title>
        <authorList>
            <person name="Sorensen T."/>
        </authorList>
    </citation>
    <scope>NUCLEOTIDE SEQUENCE [LARGE SCALE GENOMIC DNA]</scope>
    <source>
        <strain evidence="2 3">CBS 117206</strain>
    </source>
</reference>
<feature type="domain" description="F-box" evidence="1">
    <location>
        <begin position="6"/>
        <end position="42"/>
    </location>
</feature>
<evidence type="ECO:0000313" key="3">
    <source>
        <dbReference type="Proteomes" id="UP001392437"/>
    </source>
</evidence>
<name>A0AAW0R551_9PEZI</name>
<dbReference type="PROSITE" id="PS50181">
    <property type="entry name" value="FBOX"/>
    <property type="match status" value="1"/>
</dbReference>
<keyword evidence="3" id="KW-1185">Reference proteome</keyword>
<protein>
    <recommendedName>
        <fullName evidence="1">F-box domain-containing protein</fullName>
    </recommendedName>
</protein>
<sequence length="576" mass="64610">MASFQSFPLQSFPEEILQSIVQELTHESLFCLARTCRTFKRLSYDYRRPPLLIGGSRYLYNPGRAFRDAMETSVDFFNPPPEYSPPWPANGQLESLFHIGCFASVLRAGDMALHNLGYNIHDDKNLALSNIAGLLLKDSLCSPCWDLRGTPEFVRRLQSLMRPRYCTGCSIYHASVLFDPGRSNLCRGWTGRVRICAHRGMTWKQYQRKPRSHEYHCKECSTALRTAREHIRQVIPLTSLREGQTGQEEGLTDSDGQPTSLRAVLAKCDKAVCPHLQVNDPTLRTYLLHSIRTSHPTPEEWAQSAWIEEPLVDCWDKPWNCPVCKASFLVRYNRPQDDESRNDPTSISLVVTRSILKSLANPSDSRWLSQLEPPSAAARAPDAKGVTWCDDAGCGTSRQHRKEALLVRTLELGVAAALPGAARWPTYPGERSRWLWFALRWFWTHETPAMRRVWRRTGAREEDVSAALQGVRWGSPGVSLGCNWQTAAVLHAAMLHDAPATAGDGPVVAAAVLGGLGAYEAYFRGRGPLLRDSFGYGVAAVLVRVLAGWARVCQDQDEDEHVWIRGVRWPAFISGA</sequence>
<dbReference type="Proteomes" id="UP001392437">
    <property type="component" value="Unassembled WGS sequence"/>
</dbReference>
<organism evidence="2 3">
    <name type="scientific">Apiospora kogelbergensis</name>
    <dbReference type="NCBI Taxonomy" id="1337665"/>
    <lineage>
        <taxon>Eukaryota</taxon>
        <taxon>Fungi</taxon>
        <taxon>Dikarya</taxon>
        <taxon>Ascomycota</taxon>
        <taxon>Pezizomycotina</taxon>
        <taxon>Sordariomycetes</taxon>
        <taxon>Xylariomycetidae</taxon>
        <taxon>Amphisphaeriales</taxon>
        <taxon>Apiosporaceae</taxon>
        <taxon>Apiospora</taxon>
    </lineage>
</organism>
<evidence type="ECO:0000313" key="2">
    <source>
        <dbReference type="EMBL" id="KAK8124047.1"/>
    </source>
</evidence>